<organism evidence="2 3">
    <name type="scientific">Pocillopora meandrina</name>
    <dbReference type="NCBI Taxonomy" id="46732"/>
    <lineage>
        <taxon>Eukaryota</taxon>
        <taxon>Metazoa</taxon>
        <taxon>Cnidaria</taxon>
        <taxon>Anthozoa</taxon>
        <taxon>Hexacorallia</taxon>
        <taxon>Scleractinia</taxon>
        <taxon>Astrocoeniina</taxon>
        <taxon>Pocilloporidae</taxon>
        <taxon>Pocillopora</taxon>
    </lineage>
</organism>
<protein>
    <recommendedName>
        <fullName evidence="1">SCP domain-containing protein</fullName>
    </recommendedName>
</protein>
<dbReference type="InterPro" id="IPR014044">
    <property type="entry name" value="CAP_dom"/>
</dbReference>
<comment type="caution">
    <text evidence="2">The sequence shown here is derived from an EMBL/GenBank/DDBJ whole genome shotgun (WGS) entry which is preliminary data.</text>
</comment>
<sequence>ANKADNVRGIIVNYTKISHNGTEYSKQHILLLAVLASIASDCLEEHNLYRRRYHVPDVKYSTKLGNRAQSLATFMAKTDAELRIQGNVDENLYHKNSSLPMTISDGLEDWLDGGLYYNYKNPQSNFENSNFIRLVWKSYLRIGCGYALVNKNDGIVETYVVTLYEPPAPRQLTAEDLMANVYHPSNR</sequence>
<accession>A0AAU9XHM2</accession>
<evidence type="ECO:0000259" key="1">
    <source>
        <dbReference type="SMART" id="SM00198"/>
    </source>
</evidence>
<dbReference type="InterPro" id="IPR035940">
    <property type="entry name" value="CAP_sf"/>
</dbReference>
<dbReference type="Pfam" id="PF00188">
    <property type="entry name" value="CAP"/>
    <property type="match status" value="1"/>
</dbReference>
<dbReference type="Proteomes" id="UP001159428">
    <property type="component" value="Unassembled WGS sequence"/>
</dbReference>
<dbReference type="SMART" id="SM00198">
    <property type="entry name" value="SCP"/>
    <property type="match status" value="1"/>
</dbReference>
<keyword evidence="3" id="KW-1185">Reference proteome</keyword>
<dbReference type="AlphaFoldDB" id="A0AAU9XHM2"/>
<dbReference type="SUPFAM" id="SSF55797">
    <property type="entry name" value="PR-1-like"/>
    <property type="match status" value="1"/>
</dbReference>
<dbReference type="InterPro" id="IPR001283">
    <property type="entry name" value="CRISP-related"/>
</dbReference>
<proteinExistence type="predicted"/>
<evidence type="ECO:0000313" key="2">
    <source>
        <dbReference type="EMBL" id="CAH3148493.1"/>
    </source>
</evidence>
<reference evidence="2 3" key="1">
    <citation type="submission" date="2022-05" db="EMBL/GenBank/DDBJ databases">
        <authorList>
            <consortium name="Genoscope - CEA"/>
            <person name="William W."/>
        </authorList>
    </citation>
    <scope>NUCLEOTIDE SEQUENCE [LARGE SCALE GENOMIC DNA]</scope>
</reference>
<evidence type="ECO:0000313" key="3">
    <source>
        <dbReference type="Proteomes" id="UP001159428"/>
    </source>
</evidence>
<feature type="non-terminal residue" evidence="2">
    <location>
        <position position="1"/>
    </location>
</feature>
<name>A0AAU9XHM2_9CNID</name>
<dbReference type="Gene3D" id="3.40.33.10">
    <property type="entry name" value="CAP"/>
    <property type="match status" value="1"/>
</dbReference>
<feature type="domain" description="SCP" evidence="1">
    <location>
        <begin position="37"/>
        <end position="172"/>
    </location>
</feature>
<dbReference type="PANTHER" id="PTHR10334">
    <property type="entry name" value="CYSTEINE-RICH SECRETORY PROTEIN-RELATED"/>
    <property type="match status" value="1"/>
</dbReference>
<dbReference type="EMBL" id="CALNXJ010000044">
    <property type="protein sequence ID" value="CAH3148493.1"/>
    <property type="molecule type" value="Genomic_DNA"/>
</dbReference>
<gene>
    <name evidence="2" type="ORF">PMEA_00023924</name>
</gene>